<dbReference type="InterPro" id="IPR036396">
    <property type="entry name" value="Cyt_P450_sf"/>
</dbReference>
<proteinExistence type="inferred from homology"/>
<comment type="cofactor">
    <cofactor evidence="6">
        <name>heme</name>
        <dbReference type="ChEBI" id="CHEBI:30413"/>
    </cofactor>
</comment>
<keyword evidence="4 6" id="KW-0408">Iron</keyword>
<name>A0AAW1MT33_SAPOF</name>
<evidence type="ECO:0000256" key="6">
    <source>
        <dbReference type="PIRSR" id="PIRSR602401-1"/>
    </source>
</evidence>
<dbReference type="Proteomes" id="UP001443914">
    <property type="component" value="Unassembled WGS sequence"/>
</dbReference>
<evidence type="ECO:0000256" key="4">
    <source>
        <dbReference type="ARBA" id="ARBA00023004"/>
    </source>
</evidence>
<organism evidence="9 10">
    <name type="scientific">Saponaria officinalis</name>
    <name type="common">Common soapwort</name>
    <name type="synonym">Lychnis saponaria</name>
    <dbReference type="NCBI Taxonomy" id="3572"/>
    <lineage>
        <taxon>Eukaryota</taxon>
        <taxon>Viridiplantae</taxon>
        <taxon>Streptophyta</taxon>
        <taxon>Embryophyta</taxon>
        <taxon>Tracheophyta</taxon>
        <taxon>Spermatophyta</taxon>
        <taxon>Magnoliopsida</taxon>
        <taxon>eudicotyledons</taxon>
        <taxon>Gunneridae</taxon>
        <taxon>Pentapetalae</taxon>
        <taxon>Caryophyllales</taxon>
        <taxon>Caryophyllaceae</taxon>
        <taxon>Caryophylleae</taxon>
        <taxon>Saponaria</taxon>
    </lineage>
</organism>
<evidence type="ECO:0000256" key="3">
    <source>
        <dbReference type="ARBA" id="ARBA00023002"/>
    </source>
</evidence>
<keyword evidence="8" id="KW-0812">Transmembrane</keyword>
<sequence length="563" mass="64805">MEYYTFSYYILTTIVLYILTTHFVRKLLKCPPSPFVCLPIIGHLYVLKEPITETFANLANRYSPVLTLRFGSRLSLLVSSPTAAEECLSKNDVIFCNRPQGFLAGKYLGYNYTSLNWAPYGPHWRNLRRISAVEILSSHRLQNLASIRADEVKRLIQRLCRCTGLYKNNKLTISLPKSVGPIHLHEDRKNNKNKFEISLTNNMSPENRHGDISSSNNSNDLDEVVVMKPLLFNTTMNVMTRMIFGKRYYDDEEGDGEAERFREMVEGTFRLFNQVCIGDMVPYLRWLDWGKERKFKEFKEKREVLMRELIEEHKRETKRINHVDNHEIKKPLIQVLLGLQEDEPQYYTDDVILGTILDLLIGGSDTSAGTMEWAIALLLNNPKVLKKAQDEIDNNIGHERLIDERELARLPYLRSIITETLRMYPAAPLLVPRESSKQCVVLGYPIPKGTMLQVNLWAIQNDPKLWDDPKSFRPERFEGVEGYKIGYKMMPFGSGRRSCPGEGLAVRVVGLAVGCLIQCFELERFGDEFVDMGKAPGFNMHKAEPLKAKVRPREVMTKLLSEI</sequence>
<dbReference type="GO" id="GO:0016705">
    <property type="term" value="F:oxidoreductase activity, acting on paired donors, with incorporation or reduction of molecular oxygen"/>
    <property type="evidence" value="ECO:0007669"/>
    <property type="project" value="InterPro"/>
</dbReference>
<dbReference type="EMBL" id="JBDFQZ010000002">
    <property type="protein sequence ID" value="KAK9748517.1"/>
    <property type="molecule type" value="Genomic_DNA"/>
</dbReference>
<dbReference type="GO" id="GO:0005506">
    <property type="term" value="F:iron ion binding"/>
    <property type="evidence" value="ECO:0007669"/>
    <property type="project" value="InterPro"/>
</dbReference>
<protein>
    <recommendedName>
        <fullName evidence="11">Cytochrome P450</fullName>
    </recommendedName>
</protein>
<evidence type="ECO:0000313" key="10">
    <source>
        <dbReference type="Proteomes" id="UP001443914"/>
    </source>
</evidence>
<keyword evidence="2 6" id="KW-0479">Metal-binding</keyword>
<feature type="binding site" description="axial binding residue" evidence="6">
    <location>
        <position position="499"/>
    </location>
    <ligand>
        <name>heme</name>
        <dbReference type="ChEBI" id="CHEBI:30413"/>
    </ligand>
    <ligandPart>
        <name>Fe</name>
        <dbReference type="ChEBI" id="CHEBI:18248"/>
    </ligandPart>
</feature>
<reference evidence="9" key="1">
    <citation type="submission" date="2024-03" db="EMBL/GenBank/DDBJ databases">
        <title>WGS assembly of Saponaria officinalis var. Norfolk2.</title>
        <authorList>
            <person name="Jenkins J."/>
            <person name="Shu S."/>
            <person name="Grimwood J."/>
            <person name="Barry K."/>
            <person name="Goodstein D."/>
            <person name="Schmutz J."/>
            <person name="Leebens-Mack J."/>
            <person name="Osbourn A."/>
        </authorList>
    </citation>
    <scope>NUCLEOTIDE SEQUENCE [LARGE SCALE GENOMIC DNA]</scope>
    <source>
        <strain evidence="9">JIC</strain>
    </source>
</reference>
<dbReference type="PROSITE" id="PS00086">
    <property type="entry name" value="CYTOCHROME_P450"/>
    <property type="match status" value="1"/>
</dbReference>
<evidence type="ECO:0000256" key="8">
    <source>
        <dbReference type="SAM" id="Phobius"/>
    </source>
</evidence>
<comment type="similarity">
    <text evidence="7">Belongs to the cytochrome P450 family.</text>
</comment>
<dbReference type="GO" id="GO:0004497">
    <property type="term" value="F:monooxygenase activity"/>
    <property type="evidence" value="ECO:0007669"/>
    <property type="project" value="UniProtKB-KW"/>
</dbReference>
<dbReference type="PANTHER" id="PTHR47947:SF24">
    <property type="entry name" value="ISOFLAVONE 2'-HYDROXYLASE-LIKE"/>
    <property type="match status" value="1"/>
</dbReference>
<evidence type="ECO:0000313" key="9">
    <source>
        <dbReference type="EMBL" id="KAK9748517.1"/>
    </source>
</evidence>
<dbReference type="CDD" id="cd20653">
    <property type="entry name" value="CYP81"/>
    <property type="match status" value="1"/>
</dbReference>
<dbReference type="PRINTS" id="PR00463">
    <property type="entry name" value="EP450I"/>
</dbReference>
<keyword evidence="1 6" id="KW-0349">Heme</keyword>
<dbReference type="AlphaFoldDB" id="A0AAW1MT33"/>
<accession>A0AAW1MT33</accession>
<dbReference type="SUPFAM" id="SSF48264">
    <property type="entry name" value="Cytochrome P450"/>
    <property type="match status" value="2"/>
</dbReference>
<keyword evidence="5 7" id="KW-0503">Monooxygenase</keyword>
<dbReference type="Pfam" id="PF00067">
    <property type="entry name" value="p450"/>
    <property type="match status" value="2"/>
</dbReference>
<keyword evidence="8" id="KW-1133">Transmembrane helix</keyword>
<evidence type="ECO:0000256" key="7">
    <source>
        <dbReference type="RuleBase" id="RU000461"/>
    </source>
</evidence>
<dbReference type="PRINTS" id="PR00385">
    <property type="entry name" value="P450"/>
</dbReference>
<dbReference type="InterPro" id="IPR017972">
    <property type="entry name" value="Cyt_P450_CS"/>
</dbReference>
<dbReference type="PANTHER" id="PTHR47947">
    <property type="entry name" value="CYTOCHROME P450 82C3-RELATED"/>
    <property type="match status" value="1"/>
</dbReference>
<evidence type="ECO:0000256" key="5">
    <source>
        <dbReference type="ARBA" id="ARBA00023033"/>
    </source>
</evidence>
<comment type="caution">
    <text evidence="9">The sequence shown here is derived from an EMBL/GenBank/DDBJ whole genome shotgun (WGS) entry which is preliminary data.</text>
</comment>
<dbReference type="FunFam" id="1.10.630.10:FF:000026">
    <property type="entry name" value="Cytochrome P450 82C4"/>
    <property type="match status" value="1"/>
</dbReference>
<evidence type="ECO:0000256" key="1">
    <source>
        <dbReference type="ARBA" id="ARBA00022617"/>
    </source>
</evidence>
<keyword evidence="8" id="KW-0472">Membrane</keyword>
<dbReference type="GO" id="GO:0020037">
    <property type="term" value="F:heme binding"/>
    <property type="evidence" value="ECO:0007669"/>
    <property type="project" value="InterPro"/>
</dbReference>
<keyword evidence="3 7" id="KW-0560">Oxidoreductase</keyword>
<dbReference type="Gene3D" id="1.10.630.10">
    <property type="entry name" value="Cytochrome P450"/>
    <property type="match status" value="1"/>
</dbReference>
<dbReference type="InterPro" id="IPR050651">
    <property type="entry name" value="Plant_Cytochrome_P450_Monoox"/>
</dbReference>
<feature type="transmembrane region" description="Helical" evidence="8">
    <location>
        <begin position="6"/>
        <end position="24"/>
    </location>
</feature>
<evidence type="ECO:0000256" key="2">
    <source>
        <dbReference type="ARBA" id="ARBA00022723"/>
    </source>
</evidence>
<evidence type="ECO:0008006" key="11">
    <source>
        <dbReference type="Google" id="ProtNLM"/>
    </source>
</evidence>
<keyword evidence="10" id="KW-1185">Reference proteome</keyword>
<dbReference type="InterPro" id="IPR002401">
    <property type="entry name" value="Cyt_P450_E_grp-I"/>
</dbReference>
<dbReference type="InterPro" id="IPR001128">
    <property type="entry name" value="Cyt_P450"/>
</dbReference>
<gene>
    <name evidence="9" type="ORF">RND81_02G063200</name>
</gene>